<evidence type="ECO:0000313" key="3">
    <source>
        <dbReference type="Proteomes" id="UP001280581"/>
    </source>
</evidence>
<feature type="chain" id="PRO_5043053680" description="Cyclin-dependent protein kinase regulator pho80" evidence="1">
    <location>
        <begin position="17"/>
        <end position="185"/>
    </location>
</feature>
<accession>A0AAN6LV20</accession>
<dbReference type="AlphaFoldDB" id="A0AAN6LV20"/>
<gene>
    <name evidence="2" type="ORF">GRF29_112g758465</name>
</gene>
<protein>
    <recommendedName>
        <fullName evidence="4">Cyclin-dependent protein kinase regulator pho80</fullName>
    </recommendedName>
</protein>
<organism evidence="2 3">
    <name type="scientific">Pseudopithomyces chartarum</name>
    <dbReference type="NCBI Taxonomy" id="1892770"/>
    <lineage>
        <taxon>Eukaryota</taxon>
        <taxon>Fungi</taxon>
        <taxon>Dikarya</taxon>
        <taxon>Ascomycota</taxon>
        <taxon>Pezizomycotina</taxon>
        <taxon>Dothideomycetes</taxon>
        <taxon>Pleosporomycetidae</taxon>
        <taxon>Pleosporales</taxon>
        <taxon>Massarineae</taxon>
        <taxon>Didymosphaeriaceae</taxon>
        <taxon>Pseudopithomyces</taxon>
    </lineage>
</organism>
<keyword evidence="1" id="KW-0732">Signal</keyword>
<dbReference type="Proteomes" id="UP001280581">
    <property type="component" value="Unassembled WGS sequence"/>
</dbReference>
<keyword evidence="3" id="KW-1185">Reference proteome</keyword>
<dbReference type="PANTHER" id="PTHR39219:SF1">
    <property type="entry name" value="ER MEMBRANE PROTEIN COMPLEX SUBUNIT 10"/>
    <property type="match status" value="1"/>
</dbReference>
<dbReference type="Pfam" id="PF21203">
    <property type="entry name" value="ECM10"/>
    <property type="match status" value="1"/>
</dbReference>
<reference evidence="2 3" key="1">
    <citation type="submission" date="2021-02" db="EMBL/GenBank/DDBJ databases">
        <title>Genome assembly of Pseudopithomyces chartarum.</title>
        <authorList>
            <person name="Jauregui R."/>
            <person name="Singh J."/>
            <person name="Voisey C."/>
        </authorList>
    </citation>
    <scope>NUCLEOTIDE SEQUENCE [LARGE SCALE GENOMIC DNA]</scope>
    <source>
        <strain evidence="2 3">AGR01</strain>
    </source>
</reference>
<name>A0AAN6LV20_9PLEO</name>
<evidence type="ECO:0008006" key="4">
    <source>
        <dbReference type="Google" id="ProtNLM"/>
    </source>
</evidence>
<sequence length="185" mass="20195">MLLAKLLLLPAAVASSVTIYMSSVPTTSSPSTAVIPSPIPLVQFSYDADQSTGTVTSYTPPQGSYARDHLLRIGLLDTKTDTWKGVLTSAASFADEYRKKFVVHVDEKGEPYHIGFTAVEKGAGEDLEVEIVKREAGPKPVLNKPIVLNAEGKIDTKEPEKTFIQKYWWMIAIFLLVQLVAGGKE</sequence>
<dbReference type="EMBL" id="WVTA01000011">
    <property type="protein sequence ID" value="KAK3203280.1"/>
    <property type="molecule type" value="Genomic_DNA"/>
</dbReference>
<comment type="caution">
    <text evidence="2">The sequence shown here is derived from an EMBL/GenBank/DDBJ whole genome shotgun (WGS) entry which is preliminary data.</text>
</comment>
<evidence type="ECO:0000313" key="2">
    <source>
        <dbReference type="EMBL" id="KAK3203280.1"/>
    </source>
</evidence>
<dbReference type="PANTHER" id="PTHR39219">
    <property type="entry name" value="ER MEMBRANE PROTEIN COMPLEX SUBUNIT 10"/>
    <property type="match status" value="1"/>
</dbReference>
<evidence type="ECO:0000256" key="1">
    <source>
        <dbReference type="SAM" id="SignalP"/>
    </source>
</evidence>
<proteinExistence type="predicted"/>
<feature type="signal peptide" evidence="1">
    <location>
        <begin position="1"/>
        <end position="16"/>
    </location>
</feature>